<dbReference type="SUPFAM" id="SSF50969">
    <property type="entry name" value="YVTN repeat-like/Quinoprotein amine dehydrogenase"/>
    <property type="match status" value="1"/>
</dbReference>
<accession>A0A9W6SK03</accession>
<evidence type="ECO:0000313" key="4">
    <source>
        <dbReference type="Proteomes" id="UP001165079"/>
    </source>
</evidence>
<sequence>MKDLSNGLRELAGDVEIVDLRDRSIRHSRRLRARRAAVAMGGAMCLVASLIVGGSLLWRGGDKVPPAGVFDSADGVEQGTGFYLKNEPDGAYAVYSWTEGAAPERVLSGDERFGTTVSVSPDGRYAAYYDESAMIVTNLADQSQVTSVQGVGDTCLEPAWSPDSMSVLLSTETSAQLVDLVPGSTIVSQVRRPVGCHVRLVQYSDGFAGYVAVSEQGDRVTYIDREDGAEFAAATDLPSLSAVPVTVNHDGSLMCLSTEAATGRTLSCDSFATRGGLDQQVTLPVEGATLVGAVFTMSESLLSIPYDGPSGDPSTGPSGGASDGPSIGPSDLGTQAIPADGTEVALRLLVSGKTVLVRAELIATRDDDGTVIDLAGFEATRTVEEPNSLSGAALLTFVP</sequence>
<name>A0A9W6SK03_9ACTN</name>
<proteinExistence type="predicted"/>
<evidence type="ECO:0000256" key="2">
    <source>
        <dbReference type="SAM" id="Phobius"/>
    </source>
</evidence>
<comment type="caution">
    <text evidence="3">The sequence shown here is derived from an EMBL/GenBank/DDBJ whole genome shotgun (WGS) entry which is preliminary data.</text>
</comment>
<evidence type="ECO:0008006" key="5">
    <source>
        <dbReference type="Google" id="ProtNLM"/>
    </source>
</evidence>
<dbReference type="RefSeq" id="WP_285662171.1">
    <property type="nucleotide sequence ID" value="NZ_BSTX01000001.1"/>
</dbReference>
<keyword evidence="2" id="KW-1133">Transmembrane helix</keyword>
<evidence type="ECO:0000313" key="3">
    <source>
        <dbReference type="EMBL" id="GLZ77034.1"/>
    </source>
</evidence>
<feature type="compositionally biased region" description="Low complexity" evidence="1">
    <location>
        <begin position="305"/>
        <end position="316"/>
    </location>
</feature>
<keyword evidence="2" id="KW-0812">Transmembrane</keyword>
<protein>
    <recommendedName>
        <fullName evidence="5">WD40 repeat protein</fullName>
    </recommendedName>
</protein>
<dbReference type="Gene3D" id="2.120.10.30">
    <property type="entry name" value="TolB, C-terminal domain"/>
    <property type="match status" value="1"/>
</dbReference>
<dbReference type="Proteomes" id="UP001165079">
    <property type="component" value="Unassembled WGS sequence"/>
</dbReference>
<dbReference type="EMBL" id="BSTX01000001">
    <property type="protein sequence ID" value="GLZ77034.1"/>
    <property type="molecule type" value="Genomic_DNA"/>
</dbReference>
<feature type="region of interest" description="Disordered" evidence="1">
    <location>
        <begin position="305"/>
        <end position="336"/>
    </location>
</feature>
<organism evidence="3 4">
    <name type="scientific">Actinorhabdospora filicis</name>
    <dbReference type="NCBI Taxonomy" id="1785913"/>
    <lineage>
        <taxon>Bacteria</taxon>
        <taxon>Bacillati</taxon>
        <taxon>Actinomycetota</taxon>
        <taxon>Actinomycetes</taxon>
        <taxon>Micromonosporales</taxon>
        <taxon>Micromonosporaceae</taxon>
        <taxon>Actinorhabdospora</taxon>
    </lineage>
</organism>
<evidence type="ECO:0000256" key="1">
    <source>
        <dbReference type="SAM" id="MobiDB-lite"/>
    </source>
</evidence>
<reference evidence="3" key="1">
    <citation type="submission" date="2023-03" db="EMBL/GenBank/DDBJ databases">
        <title>Actinorhabdospora filicis NBRC 111898.</title>
        <authorList>
            <person name="Ichikawa N."/>
            <person name="Sato H."/>
            <person name="Tonouchi N."/>
        </authorList>
    </citation>
    <scope>NUCLEOTIDE SEQUENCE</scope>
    <source>
        <strain evidence="3">NBRC 111898</strain>
    </source>
</reference>
<gene>
    <name evidence="3" type="ORF">Afil01_18410</name>
</gene>
<dbReference type="InterPro" id="IPR011044">
    <property type="entry name" value="Quino_amine_DH_bsu"/>
</dbReference>
<keyword evidence="2" id="KW-0472">Membrane</keyword>
<keyword evidence="4" id="KW-1185">Reference proteome</keyword>
<dbReference type="AlphaFoldDB" id="A0A9W6SK03"/>
<feature type="transmembrane region" description="Helical" evidence="2">
    <location>
        <begin position="36"/>
        <end position="58"/>
    </location>
</feature>
<dbReference type="InterPro" id="IPR011042">
    <property type="entry name" value="6-blade_b-propeller_TolB-like"/>
</dbReference>